<gene>
    <name evidence="1" type="ORF">BDBG_01619</name>
</gene>
<evidence type="ECO:0000313" key="1">
    <source>
        <dbReference type="EMBL" id="OAT05186.1"/>
    </source>
</evidence>
<evidence type="ECO:0000313" key="2">
    <source>
        <dbReference type="Proteomes" id="UP000002038"/>
    </source>
</evidence>
<reference evidence="2" key="1">
    <citation type="journal article" date="2015" name="PLoS Genet.">
        <title>The dynamic genome and transcriptome of the human fungal pathogen Blastomyces and close relative Emmonsia.</title>
        <authorList>
            <person name="Munoz J.F."/>
            <person name="Gauthier G.M."/>
            <person name="Desjardins C.A."/>
            <person name="Gallo J.E."/>
            <person name="Holder J."/>
            <person name="Sullivan T.D."/>
            <person name="Marty A.J."/>
            <person name="Carmen J.C."/>
            <person name="Chen Z."/>
            <person name="Ding L."/>
            <person name="Gujja S."/>
            <person name="Magrini V."/>
            <person name="Misas E."/>
            <person name="Mitreva M."/>
            <person name="Priest M."/>
            <person name="Saif S."/>
            <person name="Whiston E.A."/>
            <person name="Young S."/>
            <person name="Zeng Q."/>
            <person name="Goldman W.E."/>
            <person name="Mardis E.R."/>
            <person name="Taylor J.W."/>
            <person name="McEwen J.G."/>
            <person name="Clay O.K."/>
            <person name="Klein B.S."/>
            <person name="Cuomo C.A."/>
        </authorList>
    </citation>
    <scope>NUCLEOTIDE SEQUENCE [LARGE SCALE GENOMIC DNA]</scope>
    <source>
        <strain evidence="2">SLH14081</strain>
    </source>
</reference>
<dbReference type="Gene3D" id="3.30.200.20">
    <property type="entry name" value="Phosphorylase Kinase, domain 1"/>
    <property type="match status" value="1"/>
</dbReference>
<dbReference type="AlphaFoldDB" id="A0A179UAZ6"/>
<keyword evidence="2" id="KW-1185">Reference proteome</keyword>
<dbReference type="VEuPathDB" id="FungiDB:BDBG_01619"/>
<dbReference type="GeneID" id="8507142"/>
<name>A0A179UAZ6_BLAGS</name>
<proteinExistence type="predicted"/>
<dbReference type="KEGG" id="bgh:BDBG_01619"/>
<organism evidence="1 2">
    <name type="scientific">Blastomyces gilchristii (strain SLH14081)</name>
    <name type="common">Blastomyces dermatitidis</name>
    <dbReference type="NCBI Taxonomy" id="559298"/>
    <lineage>
        <taxon>Eukaryota</taxon>
        <taxon>Fungi</taxon>
        <taxon>Dikarya</taxon>
        <taxon>Ascomycota</taxon>
        <taxon>Pezizomycotina</taxon>
        <taxon>Eurotiomycetes</taxon>
        <taxon>Eurotiomycetidae</taxon>
        <taxon>Onygenales</taxon>
        <taxon>Ajellomycetaceae</taxon>
        <taxon>Blastomyces</taxon>
    </lineage>
</organism>
<dbReference type="RefSeq" id="XP_002628711.1">
    <property type="nucleotide sequence ID" value="XM_002628665.2"/>
</dbReference>
<dbReference type="OrthoDB" id="5979581at2759"/>
<sequence>MSSNTQEFTPPLKAEEGPQVYRPSGFHPVHLGEVYDGKHKVLRKLGFGRYSTTSNLITFFFQIQDYSLISELYLPNNPADLADFDTSTDPSTIRSQPLKWDYFRKGANLMKFNIALGDWGVAKVLIRAPWGPAADLWNLGAVVWKCSALYTCLVGEVHHMVITRFGSTSMKLWIYLGHFQDHFCKKVTKSLSKDTLTVRKG</sequence>
<dbReference type="STRING" id="559298.A0A179UAZ6"/>
<dbReference type="Proteomes" id="UP000002038">
    <property type="component" value="Unassembled WGS sequence"/>
</dbReference>
<protein>
    <submittedName>
        <fullName evidence="1">Uncharacterized protein</fullName>
    </submittedName>
</protein>
<dbReference type="EMBL" id="GG657449">
    <property type="protein sequence ID" value="OAT05186.1"/>
    <property type="molecule type" value="Genomic_DNA"/>
</dbReference>
<accession>A0A179UAZ6</accession>